<evidence type="ECO:0000256" key="14">
    <source>
        <dbReference type="ARBA" id="ARBA00037002"/>
    </source>
</evidence>
<accession>A0A9D1KYS4</accession>
<comment type="similarity">
    <text evidence="15">Belongs to the THEM4/THEM5 thioesterase family.</text>
</comment>
<dbReference type="PANTHER" id="PTHR12418:SF19">
    <property type="entry name" value="ACYL-COENZYME A THIOESTERASE THEM4"/>
    <property type="match status" value="1"/>
</dbReference>
<dbReference type="AlphaFoldDB" id="A0A9D1KYS4"/>
<evidence type="ECO:0000259" key="24">
    <source>
        <dbReference type="Pfam" id="PF03061"/>
    </source>
</evidence>
<dbReference type="InterPro" id="IPR052365">
    <property type="entry name" value="THEM4/THEM5_acyl-CoA_thioest"/>
</dbReference>
<dbReference type="GO" id="GO:0016787">
    <property type="term" value="F:hydrolase activity"/>
    <property type="evidence" value="ECO:0007669"/>
    <property type="project" value="UniProtKB-KW"/>
</dbReference>
<evidence type="ECO:0000256" key="11">
    <source>
        <dbReference type="ARBA" id="ARBA00023136"/>
    </source>
</evidence>
<comment type="catalytic activity">
    <reaction evidence="13">
        <text>(5Z,8Z,11Z,14Z)-eicosatetraenoyl-CoA + H2O = (5Z,8Z,11Z,14Z)-eicosatetraenoate + CoA + H(+)</text>
        <dbReference type="Rhea" id="RHEA:40151"/>
        <dbReference type="ChEBI" id="CHEBI:15377"/>
        <dbReference type="ChEBI" id="CHEBI:15378"/>
        <dbReference type="ChEBI" id="CHEBI:32395"/>
        <dbReference type="ChEBI" id="CHEBI:57287"/>
        <dbReference type="ChEBI" id="CHEBI:57368"/>
    </reaction>
    <physiologicalReaction direction="left-to-right" evidence="13">
        <dbReference type="Rhea" id="RHEA:40152"/>
    </physiologicalReaction>
</comment>
<evidence type="ECO:0000256" key="22">
    <source>
        <dbReference type="ARBA" id="ARBA00048074"/>
    </source>
</evidence>
<organism evidence="25 26">
    <name type="scientific">Candidatus Avidehalobacter gallistercoris</name>
    <dbReference type="NCBI Taxonomy" id="2840694"/>
    <lineage>
        <taxon>Bacteria</taxon>
        <taxon>Bacillati</taxon>
        <taxon>Bacillota</taxon>
        <taxon>Clostridia</taxon>
        <taxon>Eubacteriales</taxon>
        <taxon>Peptococcaceae</taxon>
        <taxon>Peptococcaceae incertae sedis</taxon>
        <taxon>Candidatus Avidehalobacter</taxon>
    </lineage>
</organism>
<evidence type="ECO:0000256" key="20">
    <source>
        <dbReference type="ARBA" id="ARBA00047734"/>
    </source>
</evidence>
<dbReference type="Pfam" id="PF03061">
    <property type="entry name" value="4HBT"/>
    <property type="match status" value="1"/>
</dbReference>
<evidence type="ECO:0000256" key="23">
    <source>
        <dbReference type="ARBA" id="ARBA00048180"/>
    </source>
</evidence>
<protein>
    <recommendedName>
        <fullName evidence="17">Acyl-coenzyme A thioesterase THEM4</fullName>
        <ecNumber evidence="16">3.1.2.2</ecNumber>
    </recommendedName>
    <alternativeName>
        <fullName evidence="18">Thioesterase superfamily member 4</fullName>
    </alternativeName>
</protein>
<comment type="catalytic activity">
    <reaction evidence="19">
        <text>octanoyl-CoA + H2O = octanoate + CoA + H(+)</text>
        <dbReference type="Rhea" id="RHEA:30143"/>
        <dbReference type="ChEBI" id="CHEBI:15377"/>
        <dbReference type="ChEBI" id="CHEBI:15378"/>
        <dbReference type="ChEBI" id="CHEBI:25646"/>
        <dbReference type="ChEBI" id="CHEBI:57287"/>
        <dbReference type="ChEBI" id="CHEBI:57386"/>
    </reaction>
    <physiologicalReaction direction="left-to-right" evidence="19">
        <dbReference type="Rhea" id="RHEA:30144"/>
    </physiologicalReaction>
</comment>
<evidence type="ECO:0000256" key="1">
    <source>
        <dbReference type="ARBA" id="ARBA00004170"/>
    </source>
</evidence>
<evidence type="ECO:0000256" key="13">
    <source>
        <dbReference type="ARBA" id="ARBA00035852"/>
    </source>
</evidence>
<keyword evidence="9" id="KW-0809">Transit peptide</keyword>
<evidence type="ECO:0000256" key="4">
    <source>
        <dbReference type="ARBA" id="ARBA00022475"/>
    </source>
</evidence>
<keyword evidence="11" id="KW-0472">Membrane</keyword>
<proteinExistence type="inferred from homology"/>
<evidence type="ECO:0000256" key="9">
    <source>
        <dbReference type="ARBA" id="ARBA00022946"/>
    </source>
</evidence>
<comment type="catalytic activity">
    <reaction evidence="14">
        <text>(9Z)-octadecenoyl-CoA + H2O = (9Z)-octadecenoate + CoA + H(+)</text>
        <dbReference type="Rhea" id="RHEA:40139"/>
        <dbReference type="ChEBI" id="CHEBI:15377"/>
        <dbReference type="ChEBI" id="CHEBI:15378"/>
        <dbReference type="ChEBI" id="CHEBI:30823"/>
        <dbReference type="ChEBI" id="CHEBI:57287"/>
        <dbReference type="ChEBI" id="CHEBI:57387"/>
    </reaction>
    <physiologicalReaction direction="left-to-right" evidence="14">
        <dbReference type="Rhea" id="RHEA:40140"/>
    </physiologicalReaction>
</comment>
<keyword evidence="12" id="KW-0966">Cell projection</keyword>
<dbReference type="SUPFAM" id="SSF54637">
    <property type="entry name" value="Thioesterase/thiol ester dehydrase-isomerase"/>
    <property type="match status" value="1"/>
</dbReference>
<evidence type="ECO:0000256" key="8">
    <source>
        <dbReference type="ARBA" id="ARBA00022832"/>
    </source>
</evidence>
<dbReference type="GO" id="GO:0005737">
    <property type="term" value="C:cytoplasm"/>
    <property type="evidence" value="ECO:0007669"/>
    <property type="project" value="UniProtKB-SubCell"/>
</dbReference>
<dbReference type="InterPro" id="IPR029069">
    <property type="entry name" value="HotDog_dom_sf"/>
</dbReference>
<reference evidence="25" key="1">
    <citation type="submission" date="2020-10" db="EMBL/GenBank/DDBJ databases">
        <authorList>
            <person name="Gilroy R."/>
        </authorList>
    </citation>
    <scope>NUCLEOTIDE SEQUENCE</scope>
    <source>
        <strain evidence="25">2830</strain>
    </source>
</reference>
<evidence type="ECO:0000256" key="15">
    <source>
        <dbReference type="ARBA" id="ARBA00038456"/>
    </source>
</evidence>
<evidence type="ECO:0000256" key="18">
    <source>
        <dbReference type="ARBA" id="ARBA00043210"/>
    </source>
</evidence>
<feature type="domain" description="Thioesterase" evidence="24">
    <location>
        <begin position="53"/>
        <end position="128"/>
    </location>
</feature>
<evidence type="ECO:0000313" key="26">
    <source>
        <dbReference type="Proteomes" id="UP000824124"/>
    </source>
</evidence>
<name>A0A9D1KYS4_9FIRM</name>
<gene>
    <name evidence="25" type="ORF">IAB00_05345</name>
</gene>
<keyword evidence="4" id="KW-1003">Cell membrane</keyword>
<dbReference type="EMBL" id="DVMH01000027">
    <property type="protein sequence ID" value="HIU10649.1"/>
    <property type="molecule type" value="Genomic_DNA"/>
</dbReference>
<dbReference type="EC" id="3.1.2.2" evidence="16"/>
<dbReference type="InterPro" id="IPR006683">
    <property type="entry name" value="Thioestr_dom"/>
</dbReference>
<evidence type="ECO:0000256" key="17">
    <source>
        <dbReference type="ARBA" id="ARBA00040123"/>
    </source>
</evidence>
<evidence type="ECO:0000256" key="5">
    <source>
        <dbReference type="ARBA" id="ARBA00022490"/>
    </source>
</evidence>
<dbReference type="CDD" id="cd03443">
    <property type="entry name" value="PaaI_thioesterase"/>
    <property type="match status" value="1"/>
</dbReference>
<comment type="catalytic activity">
    <reaction evidence="23">
        <text>tetradecanoyl-CoA + H2O = tetradecanoate + CoA + H(+)</text>
        <dbReference type="Rhea" id="RHEA:40119"/>
        <dbReference type="ChEBI" id="CHEBI:15377"/>
        <dbReference type="ChEBI" id="CHEBI:15378"/>
        <dbReference type="ChEBI" id="CHEBI:30807"/>
        <dbReference type="ChEBI" id="CHEBI:57287"/>
        <dbReference type="ChEBI" id="CHEBI:57385"/>
    </reaction>
    <physiologicalReaction direction="left-to-right" evidence="23">
        <dbReference type="Rhea" id="RHEA:40120"/>
    </physiologicalReaction>
</comment>
<reference evidence="25" key="2">
    <citation type="journal article" date="2021" name="PeerJ">
        <title>Extensive microbial diversity within the chicken gut microbiome revealed by metagenomics and culture.</title>
        <authorList>
            <person name="Gilroy R."/>
            <person name="Ravi A."/>
            <person name="Getino M."/>
            <person name="Pursley I."/>
            <person name="Horton D.L."/>
            <person name="Alikhan N.F."/>
            <person name="Baker D."/>
            <person name="Gharbi K."/>
            <person name="Hall N."/>
            <person name="Watson M."/>
            <person name="Adriaenssens E.M."/>
            <person name="Foster-Nyarko E."/>
            <person name="Jarju S."/>
            <person name="Secka A."/>
            <person name="Antonio M."/>
            <person name="Oren A."/>
            <person name="Chaudhuri R.R."/>
            <person name="La Ragione R."/>
            <person name="Hildebrand F."/>
            <person name="Pallen M.J."/>
        </authorList>
    </citation>
    <scope>NUCLEOTIDE SEQUENCE</scope>
    <source>
        <strain evidence="25">2830</strain>
    </source>
</reference>
<keyword evidence="6" id="KW-0053">Apoptosis</keyword>
<keyword evidence="5" id="KW-0963">Cytoplasm</keyword>
<comment type="subcellular location">
    <subcellularLocation>
        <location evidence="3">Cell projection</location>
        <location evidence="3">Ruffle membrane</location>
    </subcellularLocation>
    <subcellularLocation>
        <location evidence="2">Cytoplasm</location>
    </subcellularLocation>
    <subcellularLocation>
        <location evidence="1">Membrane</location>
        <topology evidence="1">Peripheral membrane protein</topology>
    </subcellularLocation>
</comment>
<evidence type="ECO:0000256" key="7">
    <source>
        <dbReference type="ARBA" id="ARBA00022801"/>
    </source>
</evidence>
<keyword evidence="7" id="KW-0378">Hydrolase</keyword>
<sequence length="174" mass="19577">MRYKVCGKQYRNDKCLVCGFDNPLSLGMDFWQLENGELAAYCICREYHQSYPGRTHGGVISALLDEVIGRAICITEPTCWGVTVELNVKFKQPVPLEEKLLIVGRITRNRSRMFEGSGEIYDGNGNVLATASGNYMKLPADKIVHTDDPEGPVNAMNWRLVDETPAPEYIELPY</sequence>
<evidence type="ECO:0000256" key="19">
    <source>
        <dbReference type="ARBA" id="ARBA00047588"/>
    </source>
</evidence>
<evidence type="ECO:0000256" key="10">
    <source>
        <dbReference type="ARBA" id="ARBA00023098"/>
    </source>
</evidence>
<keyword evidence="10" id="KW-0443">Lipid metabolism</keyword>
<evidence type="ECO:0000256" key="12">
    <source>
        <dbReference type="ARBA" id="ARBA00023273"/>
    </source>
</evidence>
<evidence type="ECO:0000256" key="2">
    <source>
        <dbReference type="ARBA" id="ARBA00004496"/>
    </source>
</evidence>
<dbReference type="PANTHER" id="PTHR12418">
    <property type="entry name" value="ACYL-COENZYME A THIOESTERASE THEM4"/>
    <property type="match status" value="1"/>
</dbReference>
<dbReference type="GO" id="GO:0016020">
    <property type="term" value="C:membrane"/>
    <property type="evidence" value="ECO:0007669"/>
    <property type="project" value="UniProtKB-SubCell"/>
</dbReference>
<dbReference type="Proteomes" id="UP000824124">
    <property type="component" value="Unassembled WGS sequence"/>
</dbReference>
<evidence type="ECO:0000256" key="6">
    <source>
        <dbReference type="ARBA" id="ARBA00022703"/>
    </source>
</evidence>
<dbReference type="Gene3D" id="3.10.129.10">
    <property type="entry name" value="Hotdog Thioesterase"/>
    <property type="match status" value="1"/>
</dbReference>
<comment type="catalytic activity">
    <reaction evidence="21">
        <text>decanoyl-CoA + H2O = decanoate + CoA + H(+)</text>
        <dbReference type="Rhea" id="RHEA:40059"/>
        <dbReference type="ChEBI" id="CHEBI:15377"/>
        <dbReference type="ChEBI" id="CHEBI:15378"/>
        <dbReference type="ChEBI" id="CHEBI:27689"/>
        <dbReference type="ChEBI" id="CHEBI:57287"/>
        <dbReference type="ChEBI" id="CHEBI:61430"/>
    </reaction>
    <physiologicalReaction direction="left-to-right" evidence="21">
        <dbReference type="Rhea" id="RHEA:40060"/>
    </physiologicalReaction>
</comment>
<keyword evidence="8" id="KW-0276">Fatty acid metabolism</keyword>
<evidence type="ECO:0000313" key="25">
    <source>
        <dbReference type="EMBL" id="HIU10649.1"/>
    </source>
</evidence>
<evidence type="ECO:0000256" key="21">
    <source>
        <dbReference type="ARBA" id="ARBA00047969"/>
    </source>
</evidence>
<comment type="catalytic activity">
    <reaction evidence="22">
        <text>dodecanoyl-CoA + H2O = dodecanoate + CoA + H(+)</text>
        <dbReference type="Rhea" id="RHEA:30135"/>
        <dbReference type="ChEBI" id="CHEBI:15377"/>
        <dbReference type="ChEBI" id="CHEBI:15378"/>
        <dbReference type="ChEBI" id="CHEBI:18262"/>
        <dbReference type="ChEBI" id="CHEBI:57287"/>
        <dbReference type="ChEBI" id="CHEBI:57375"/>
    </reaction>
    <physiologicalReaction direction="left-to-right" evidence="22">
        <dbReference type="Rhea" id="RHEA:30136"/>
    </physiologicalReaction>
</comment>
<comment type="catalytic activity">
    <reaction evidence="20">
        <text>hexadecanoyl-CoA + H2O = hexadecanoate + CoA + H(+)</text>
        <dbReference type="Rhea" id="RHEA:16645"/>
        <dbReference type="ChEBI" id="CHEBI:7896"/>
        <dbReference type="ChEBI" id="CHEBI:15377"/>
        <dbReference type="ChEBI" id="CHEBI:15378"/>
        <dbReference type="ChEBI" id="CHEBI:57287"/>
        <dbReference type="ChEBI" id="CHEBI:57379"/>
        <dbReference type="EC" id="3.1.2.2"/>
    </reaction>
    <physiologicalReaction direction="left-to-right" evidence="20">
        <dbReference type="Rhea" id="RHEA:16646"/>
    </physiologicalReaction>
</comment>
<comment type="caution">
    <text evidence="25">The sequence shown here is derived from an EMBL/GenBank/DDBJ whole genome shotgun (WGS) entry which is preliminary data.</text>
</comment>
<dbReference type="GO" id="GO:0006631">
    <property type="term" value="P:fatty acid metabolic process"/>
    <property type="evidence" value="ECO:0007669"/>
    <property type="project" value="UniProtKB-KW"/>
</dbReference>
<evidence type="ECO:0000256" key="16">
    <source>
        <dbReference type="ARBA" id="ARBA00038848"/>
    </source>
</evidence>
<evidence type="ECO:0000256" key="3">
    <source>
        <dbReference type="ARBA" id="ARBA00004632"/>
    </source>
</evidence>